<evidence type="ECO:0000313" key="1">
    <source>
        <dbReference type="EMBL" id="CAD7249060.1"/>
    </source>
</evidence>
<gene>
    <name evidence="1" type="ORF">DSTB1V02_LOCUS8861</name>
</gene>
<dbReference type="Proteomes" id="UP000677054">
    <property type="component" value="Unassembled WGS sequence"/>
</dbReference>
<dbReference type="EMBL" id="CAJPEV010002122">
    <property type="protein sequence ID" value="CAG0895744.1"/>
    <property type="molecule type" value="Genomic_DNA"/>
</dbReference>
<accession>A0A7R8XKY7</accession>
<dbReference type="AlphaFoldDB" id="A0A7R8XKY7"/>
<evidence type="ECO:0000313" key="2">
    <source>
        <dbReference type="Proteomes" id="UP000677054"/>
    </source>
</evidence>
<reference evidence="1" key="1">
    <citation type="submission" date="2020-11" db="EMBL/GenBank/DDBJ databases">
        <authorList>
            <person name="Tran Van P."/>
        </authorList>
    </citation>
    <scope>NUCLEOTIDE SEQUENCE</scope>
</reference>
<organism evidence="1">
    <name type="scientific">Darwinula stevensoni</name>
    <dbReference type="NCBI Taxonomy" id="69355"/>
    <lineage>
        <taxon>Eukaryota</taxon>
        <taxon>Metazoa</taxon>
        <taxon>Ecdysozoa</taxon>
        <taxon>Arthropoda</taxon>
        <taxon>Crustacea</taxon>
        <taxon>Oligostraca</taxon>
        <taxon>Ostracoda</taxon>
        <taxon>Podocopa</taxon>
        <taxon>Podocopida</taxon>
        <taxon>Darwinulocopina</taxon>
        <taxon>Darwinuloidea</taxon>
        <taxon>Darwinulidae</taxon>
        <taxon>Darwinula</taxon>
    </lineage>
</organism>
<proteinExistence type="predicted"/>
<dbReference type="EMBL" id="LR901639">
    <property type="protein sequence ID" value="CAD7249060.1"/>
    <property type="molecule type" value="Genomic_DNA"/>
</dbReference>
<protein>
    <submittedName>
        <fullName evidence="1">Uncharacterized protein</fullName>
    </submittedName>
</protein>
<sequence>MEGVFQVNALRCLECFPALLDHFVAKMTAKVQVESTISFGNSVPLSIDIQINSRSFIVTRQILHEMKPSGDITRGSLHLAGLHRPNFISWGISPSTCPSEGGNERPKTKLEKSHRTILNLRANLPSNWGISATFTCCEEKEGYVMEDYRLDQLS</sequence>
<keyword evidence="2" id="KW-1185">Reference proteome</keyword>
<name>A0A7R8XKY7_9CRUS</name>